<dbReference type="InterPro" id="IPR008928">
    <property type="entry name" value="6-hairpin_glycosidase_sf"/>
</dbReference>
<dbReference type="SUPFAM" id="SSF48208">
    <property type="entry name" value="Six-hairpin glycosidases"/>
    <property type="match status" value="1"/>
</dbReference>
<accession>A0A1H0E5Z7</accession>
<reference evidence="10" key="1">
    <citation type="submission" date="2016-10" db="EMBL/GenBank/DDBJ databases">
        <authorList>
            <person name="Varghese N."/>
            <person name="Submissions S."/>
        </authorList>
    </citation>
    <scope>NUCLEOTIDE SEQUENCE [LARGE SCALE GENOMIC DNA]</scope>
    <source>
        <strain evidence="10">DSM 27982</strain>
    </source>
</reference>
<dbReference type="Pfam" id="PF17389">
    <property type="entry name" value="Bac_rhamnosid6H"/>
    <property type="match status" value="1"/>
</dbReference>
<feature type="domain" description="Alpha-L-rhamnosidase concanavalin-like" evidence="5">
    <location>
        <begin position="442"/>
        <end position="538"/>
    </location>
</feature>
<dbReference type="Pfam" id="PF25788">
    <property type="entry name" value="Ig_Rha78A_N"/>
    <property type="match status" value="1"/>
</dbReference>
<feature type="domain" description="Alpha-L-rhamnosidase six-hairpin glycosidase" evidence="7">
    <location>
        <begin position="552"/>
        <end position="901"/>
    </location>
</feature>
<comment type="catalytic activity">
    <reaction evidence="1">
        <text>Hydrolysis of terminal non-reducing alpha-L-rhamnose residues in alpha-L-rhamnosides.</text>
        <dbReference type="EC" id="3.2.1.40"/>
    </reaction>
</comment>
<evidence type="ECO:0000256" key="3">
    <source>
        <dbReference type="ARBA" id="ARBA00022801"/>
    </source>
</evidence>
<dbReference type="InterPro" id="IPR008902">
    <property type="entry name" value="Rhamnosid_concanavalin"/>
</dbReference>
<name>A0A1H0E5Z7_9ACTO</name>
<evidence type="ECO:0000259" key="5">
    <source>
        <dbReference type="Pfam" id="PF05592"/>
    </source>
</evidence>
<dbReference type="Gene3D" id="2.60.120.260">
    <property type="entry name" value="Galactose-binding domain-like"/>
    <property type="match status" value="2"/>
</dbReference>
<dbReference type="InterPro" id="IPR035398">
    <property type="entry name" value="Bac_rhamnosid_C"/>
</dbReference>
<dbReference type="PANTHER" id="PTHR33307">
    <property type="entry name" value="ALPHA-RHAMNOSIDASE (EUROFUNG)"/>
    <property type="match status" value="1"/>
</dbReference>
<dbReference type="AlphaFoldDB" id="A0A1H0E5Z7"/>
<dbReference type="Pfam" id="PF05592">
    <property type="entry name" value="Bac_rhamnosid"/>
    <property type="match status" value="1"/>
</dbReference>
<dbReference type="Gene3D" id="2.60.420.10">
    <property type="entry name" value="Maltose phosphorylase, domain 3"/>
    <property type="match status" value="1"/>
</dbReference>
<dbReference type="InterPro" id="IPR016007">
    <property type="entry name" value="Alpha_rhamnosid"/>
</dbReference>
<dbReference type="Proteomes" id="UP000198541">
    <property type="component" value="Unassembled WGS sequence"/>
</dbReference>
<feature type="region of interest" description="Disordered" evidence="4">
    <location>
        <begin position="1"/>
        <end position="62"/>
    </location>
</feature>
<dbReference type="RefSeq" id="WP_281241818.1">
    <property type="nucleotide sequence ID" value="NZ_FNIM01000014.1"/>
</dbReference>
<dbReference type="PIRSF" id="PIRSF010631">
    <property type="entry name" value="A-rhamnsds"/>
    <property type="match status" value="1"/>
</dbReference>
<dbReference type="Pfam" id="PF17390">
    <property type="entry name" value="Bac_rhamnosid_C"/>
    <property type="match status" value="1"/>
</dbReference>
<organism evidence="9 10">
    <name type="scientific">Actinomyces ruminicola</name>
    <dbReference type="NCBI Taxonomy" id="332524"/>
    <lineage>
        <taxon>Bacteria</taxon>
        <taxon>Bacillati</taxon>
        <taxon>Actinomycetota</taxon>
        <taxon>Actinomycetes</taxon>
        <taxon>Actinomycetales</taxon>
        <taxon>Actinomycetaceae</taxon>
        <taxon>Actinomyces</taxon>
    </lineage>
</organism>
<dbReference type="Pfam" id="PF08531">
    <property type="entry name" value="Bac_rhamnosid_N"/>
    <property type="match status" value="1"/>
</dbReference>
<evidence type="ECO:0000256" key="4">
    <source>
        <dbReference type="SAM" id="MobiDB-lite"/>
    </source>
</evidence>
<keyword evidence="3" id="KW-0378">Hydrolase</keyword>
<gene>
    <name evidence="9" type="ORF">SAMN05216355_11413</name>
</gene>
<evidence type="ECO:0000313" key="9">
    <source>
        <dbReference type="EMBL" id="SDN77711.1"/>
    </source>
</evidence>
<feature type="compositionally biased region" description="Low complexity" evidence="4">
    <location>
        <begin position="1"/>
        <end position="24"/>
    </location>
</feature>
<feature type="domain" description="Alpha-L-rhamnosidase C-terminal" evidence="8">
    <location>
        <begin position="903"/>
        <end position="992"/>
    </location>
</feature>
<feature type="compositionally biased region" description="Pro residues" evidence="4">
    <location>
        <begin position="25"/>
        <end position="40"/>
    </location>
</feature>
<dbReference type="STRING" id="332524.SAMN04487766_10584"/>
<evidence type="ECO:0000259" key="6">
    <source>
        <dbReference type="Pfam" id="PF08531"/>
    </source>
</evidence>
<dbReference type="PANTHER" id="PTHR33307:SF6">
    <property type="entry name" value="ALPHA-RHAMNOSIDASE (EUROFUNG)-RELATED"/>
    <property type="match status" value="1"/>
</dbReference>
<dbReference type="InterPro" id="IPR035396">
    <property type="entry name" value="Bac_rhamnosid6H"/>
</dbReference>
<dbReference type="EMBL" id="FNIM01000014">
    <property type="protein sequence ID" value="SDN77711.1"/>
    <property type="molecule type" value="Genomic_DNA"/>
</dbReference>
<sequence>MSTQTSPTPQQAPASPAAPQQAPASPAPPPALLPQPPLPEVPIAQAHGAPGTNSLPHARPAVPEPTITAAGLLDPVGDLAAPTHLKFEQYLPGDVLGGASATPRLSWEIPTAPAGWSPTAAEAELTRTDAAGNPLAAPETLPLASPDGVLAEWPAGPLASRERVAVRVRVTGSVAVGASATAPATALPATTDWSAPVVYEAGLLGASDWEALPVGPAWPENPESDRRPPRVRHEFTVDRPVVAARAYVSAHGLIRAELDGGRIGADELVPGWTVYGQRLIARAYDVTTQLLDSSPAGDGVGPHALGAQLADGWYRGHIGFDGGYRNLYGDDVAAIIQLELTHADGSRTTIATGPDWRAGAGEILFTGLYEGETVDARLASPGWSSPGFDAADWSPVAVGASDAERLIMPVDAPVRVQETLLPVAVTVLERRAMSIGEAEIELAPERALIDFGQNISGRLRIRVSGPAGTTVTLRHAEVLEDGELGTRPLRGAAATDRYTLVGDGVEEWEPAFTIHGFRYADVSGWPGGAEAAKRDIEAGAIIAVVVHTDMERLGAFDCSDARVNRLHENSRWSMRDNFVALPTDCPQRDERLGWTGDIQAFAPTAAFHYCCTGLLSSWLADLALEQAAHGTVTWYVPVIPGGLWTPPRPAAVWGDAATVVPWELFRATGDRGLLRRQYASAKAWVDLVDSLAAADHVWDSGMQLGDWLDPSAPPDNPMQAMTEPHLVATAFFAHSARIVSHWAAVLGEDDDAARYAALADAIGEGFRARFTDGAGRMTSDTQTAYALAITFGLTGSEQAREFAGNRLAELVEASGGHVSTGFAGTPVLTGALSATGHADAAYRLLLTTTCPSWLYTVAMGATTTWERWDSMLPDGSINPGDMTSFNHYALGAVAAWLERSVAGLAPAEPGYRVIEVAPTPGGGLTRAEAVHRTPCGWAAVSWRLVDEAGREASAQAAAAGQGRMELDVVVPVGATARVTLPGKEGEPIELSHGRHHLVT</sequence>
<dbReference type="InterPro" id="IPR012341">
    <property type="entry name" value="6hp_glycosidase-like_sf"/>
</dbReference>
<keyword evidence="10" id="KW-1185">Reference proteome</keyword>
<protein>
    <recommendedName>
        <fullName evidence="2">alpha-L-rhamnosidase</fullName>
        <ecNumber evidence="2">3.2.1.40</ecNumber>
    </recommendedName>
</protein>
<evidence type="ECO:0000259" key="7">
    <source>
        <dbReference type="Pfam" id="PF17389"/>
    </source>
</evidence>
<feature type="domain" description="Bacterial alpha-L-rhamnosidase N-terminal" evidence="6">
    <location>
        <begin position="241"/>
        <end position="418"/>
    </location>
</feature>
<dbReference type="GO" id="GO:0005975">
    <property type="term" value="P:carbohydrate metabolic process"/>
    <property type="evidence" value="ECO:0007669"/>
    <property type="project" value="InterPro"/>
</dbReference>
<dbReference type="InterPro" id="IPR013737">
    <property type="entry name" value="Bac_rhamnosid_N"/>
</dbReference>
<dbReference type="EC" id="3.2.1.40" evidence="2"/>
<dbReference type="GO" id="GO:0030596">
    <property type="term" value="F:alpha-L-rhamnosidase activity"/>
    <property type="evidence" value="ECO:0007669"/>
    <property type="project" value="UniProtKB-EC"/>
</dbReference>
<dbReference type="Gene3D" id="1.50.10.10">
    <property type="match status" value="1"/>
</dbReference>
<evidence type="ECO:0000313" key="10">
    <source>
        <dbReference type="Proteomes" id="UP000198541"/>
    </source>
</evidence>
<evidence type="ECO:0000256" key="1">
    <source>
        <dbReference type="ARBA" id="ARBA00001445"/>
    </source>
</evidence>
<evidence type="ECO:0000259" key="8">
    <source>
        <dbReference type="Pfam" id="PF17390"/>
    </source>
</evidence>
<evidence type="ECO:0000256" key="2">
    <source>
        <dbReference type="ARBA" id="ARBA00012652"/>
    </source>
</evidence>
<proteinExistence type="predicted"/>